<evidence type="ECO:0000313" key="1">
    <source>
        <dbReference type="EMBL" id="VVM07446.1"/>
    </source>
</evidence>
<gene>
    <name evidence="1" type="ORF">MAMC_01606</name>
</gene>
<accession>A0A5E6MEQ0</accession>
<protein>
    <submittedName>
        <fullName evidence="1">Uncharacterized protein</fullName>
    </submittedName>
</protein>
<dbReference type="Proteomes" id="UP000381693">
    <property type="component" value="Unassembled WGS sequence"/>
</dbReference>
<proteinExistence type="predicted"/>
<name>A0A5E6MEQ0_9BACT</name>
<dbReference type="EMBL" id="CABFUZ020000163">
    <property type="protein sequence ID" value="VVM07446.1"/>
    <property type="molecule type" value="Genomic_DNA"/>
</dbReference>
<reference evidence="1" key="1">
    <citation type="submission" date="2019-09" db="EMBL/GenBank/DDBJ databases">
        <authorList>
            <person name="Cremers G."/>
        </authorList>
    </citation>
    <scope>NUCLEOTIDE SEQUENCE [LARGE SCALE GENOMIC DNA]</scope>
    <source>
        <strain evidence="1">3B</strain>
    </source>
</reference>
<keyword evidence="2" id="KW-1185">Reference proteome</keyword>
<dbReference type="AlphaFoldDB" id="A0A5E6MEQ0"/>
<evidence type="ECO:0000313" key="2">
    <source>
        <dbReference type="Proteomes" id="UP000381693"/>
    </source>
</evidence>
<organism evidence="1 2">
    <name type="scientific">Methylacidimicrobium cyclopophantes</name>
    <dbReference type="NCBI Taxonomy" id="1041766"/>
    <lineage>
        <taxon>Bacteria</taxon>
        <taxon>Pseudomonadati</taxon>
        <taxon>Verrucomicrobiota</taxon>
        <taxon>Methylacidimicrobium</taxon>
    </lineage>
</organism>
<comment type="caution">
    <text evidence="1">The sequence shown here is derived from an EMBL/GenBank/DDBJ whole genome shotgun (WGS) entry which is preliminary data.</text>
</comment>
<sequence length="167" mass="17145">MTAPRVNTFPASQTLSQFDLLNDTGRKVFARYLASLIGGVQSKTATLQSAMDNRGGSGGAVALTTGTSLPANTWTTIASFTLSLPAGTVLIGGANVSTGAGSSATVYMQCTDPNSTMLGTSGLYPAGMGVLSFTMYYSSAVSGTWNIQCYPSVAGSVGGGNYWYVYL</sequence>